<evidence type="ECO:0000256" key="1">
    <source>
        <dbReference type="SAM" id="MobiDB-lite"/>
    </source>
</evidence>
<sequence>MNARTGPQHLVLVTADNIDPIYNLPVIDHESHRVIPVEHYHVAGHFKNTEIRFNLYFPPESTWHGRFFQLAFPTQSDEATDETIGFAFESHAYAVQVTGTHGFQAEAAAAEFSRKIAIQHYGNCPRHVYGYIYGGSGGSLQVIGAMEKTIGIWDGAVPFVQAVPVSAPNNLCIRNMASLVLRQKASCIQETLKPGGSGDPFSVLNPLEKHVLQEAAELGVPIEAWEDFSSISDTSTLSLLTNSIIRYTDPEYMDDFWTKPGHLGTEPGPLGDFIRNSLVSFESIVRHVILGADGMRLSVELETASSHITSANDWYDFTILSSKNTKLGILTGTFCQVNKIAVFDQRSREQTPLLEMIAPGTRLLIDNKWSIAMRAYYRYQVPDRPGFYGFDRFRGPDGSSIFPKRPHDASKRLSEGASGGSTHTGKIQGKVIVVQNLLDTDAFPWHADWYRSQVKQSLGTEFDDNYRLWYNENADHDYDGPRKGRAALVVPYRGMVQQALRDLSLWVENNVPPPVSTSYSLSDHNAISVPQTAAERGGIQPVIHLKVEGCTKFKARVGQSIKFHAIIDVPPGAGKVALVEWDFFGKGRYTPGCFEASGPNFHATAVFTYNASGRFIVGLRAVCKRQDQMNSRYARVMNLSRVSVVVAAHPKTGNVFRL</sequence>
<evidence type="ECO:0000313" key="2">
    <source>
        <dbReference type="EMBL" id="KAF9874457.1"/>
    </source>
</evidence>
<proteinExistence type="predicted"/>
<dbReference type="RefSeq" id="XP_038743918.1">
    <property type="nucleotide sequence ID" value="XM_038890735.1"/>
</dbReference>
<reference evidence="2" key="1">
    <citation type="submission" date="2020-03" db="EMBL/GenBank/DDBJ databases">
        <authorList>
            <person name="He L."/>
        </authorList>
    </citation>
    <scope>NUCLEOTIDE SEQUENCE</scope>
    <source>
        <strain evidence="2">CkLH20</strain>
    </source>
</reference>
<dbReference type="AlphaFoldDB" id="A0A9P6LJC9"/>
<evidence type="ECO:0000313" key="3">
    <source>
        <dbReference type="Proteomes" id="UP000781932"/>
    </source>
</evidence>
<evidence type="ECO:0008006" key="4">
    <source>
        <dbReference type="Google" id="ProtNLM"/>
    </source>
</evidence>
<keyword evidence="3" id="KW-1185">Reference proteome</keyword>
<protein>
    <recommendedName>
        <fullName evidence="4">Pkd domain containing protein</fullName>
    </recommendedName>
</protein>
<comment type="caution">
    <text evidence="2">The sequence shown here is derived from an EMBL/GenBank/DDBJ whole genome shotgun (WGS) entry which is preliminary data.</text>
</comment>
<feature type="compositionally biased region" description="Basic and acidic residues" evidence="1">
    <location>
        <begin position="405"/>
        <end position="414"/>
    </location>
</feature>
<reference evidence="2" key="2">
    <citation type="submission" date="2020-11" db="EMBL/GenBank/DDBJ databases">
        <title>Whole genome sequencing of Colletotrichum sp.</title>
        <authorList>
            <person name="Li H."/>
        </authorList>
    </citation>
    <scope>NUCLEOTIDE SEQUENCE</scope>
    <source>
        <strain evidence="2">CkLH20</strain>
    </source>
</reference>
<name>A0A9P6LJC9_9PEZI</name>
<dbReference type="EMBL" id="JAATWM020000026">
    <property type="protein sequence ID" value="KAF9874457.1"/>
    <property type="molecule type" value="Genomic_DNA"/>
</dbReference>
<dbReference type="OrthoDB" id="2580675at2759"/>
<gene>
    <name evidence="2" type="ORF">CkaCkLH20_08020</name>
</gene>
<feature type="region of interest" description="Disordered" evidence="1">
    <location>
        <begin position="401"/>
        <end position="424"/>
    </location>
</feature>
<dbReference type="Proteomes" id="UP000781932">
    <property type="component" value="Unassembled WGS sequence"/>
</dbReference>
<accession>A0A9P6LJC9</accession>
<dbReference type="GeneID" id="62163809"/>
<organism evidence="2 3">
    <name type="scientific">Colletotrichum karsti</name>
    <dbReference type="NCBI Taxonomy" id="1095194"/>
    <lineage>
        <taxon>Eukaryota</taxon>
        <taxon>Fungi</taxon>
        <taxon>Dikarya</taxon>
        <taxon>Ascomycota</taxon>
        <taxon>Pezizomycotina</taxon>
        <taxon>Sordariomycetes</taxon>
        <taxon>Hypocreomycetidae</taxon>
        <taxon>Glomerellales</taxon>
        <taxon>Glomerellaceae</taxon>
        <taxon>Colletotrichum</taxon>
        <taxon>Colletotrichum boninense species complex</taxon>
    </lineage>
</organism>